<dbReference type="PATRIC" id="fig|480391.4.peg.802"/>
<organism evidence="14 15">
    <name type="scientific">Pediococcus argentinicus</name>
    <dbReference type="NCBI Taxonomy" id="480391"/>
    <lineage>
        <taxon>Bacteria</taxon>
        <taxon>Bacillati</taxon>
        <taxon>Bacillota</taxon>
        <taxon>Bacilli</taxon>
        <taxon>Lactobacillales</taxon>
        <taxon>Lactobacillaceae</taxon>
        <taxon>Pediococcus</taxon>
    </lineage>
</organism>
<comment type="caution">
    <text evidence="14">The sequence shown here is derived from an EMBL/GenBank/DDBJ whole genome shotgun (WGS) entry which is preliminary data.</text>
</comment>
<gene>
    <name evidence="14" type="ORF">IV88_GL000791</name>
</gene>
<feature type="transmembrane region" description="Helical" evidence="13">
    <location>
        <begin position="155"/>
        <end position="175"/>
    </location>
</feature>
<keyword evidence="15" id="KW-1185">Reference proteome</keyword>
<keyword evidence="8 13" id="KW-1133">Transmembrane helix</keyword>
<comment type="similarity">
    <text evidence="2">Belongs to the TMEM175 family.</text>
</comment>
<keyword evidence="3" id="KW-0813">Transport</keyword>
<feature type="transmembrane region" description="Helical" evidence="13">
    <location>
        <begin position="114"/>
        <end position="135"/>
    </location>
</feature>
<dbReference type="AlphaFoldDB" id="A0A0R2NFR9"/>
<evidence type="ECO:0000256" key="1">
    <source>
        <dbReference type="ARBA" id="ARBA00004141"/>
    </source>
</evidence>
<protein>
    <recommendedName>
        <fullName evidence="16">Integral membrane protein</fullName>
    </recommendedName>
</protein>
<feature type="transmembrane region" description="Helical" evidence="13">
    <location>
        <begin position="12"/>
        <end position="31"/>
    </location>
</feature>
<evidence type="ECO:0000256" key="6">
    <source>
        <dbReference type="ARBA" id="ARBA00022826"/>
    </source>
</evidence>
<keyword evidence="5 13" id="KW-0812">Transmembrane</keyword>
<dbReference type="EMBL" id="JQCQ01000024">
    <property type="protein sequence ID" value="KRO24662.1"/>
    <property type="molecule type" value="Genomic_DNA"/>
</dbReference>
<keyword evidence="7" id="KW-0630">Potassium</keyword>
<dbReference type="GO" id="GO:0005267">
    <property type="term" value="F:potassium channel activity"/>
    <property type="evidence" value="ECO:0007669"/>
    <property type="project" value="UniProtKB-KW"/>
</dbReference>
<sequence length="209" mass="24519">MRIDRLEAFSDGVYAILITILVLEFSVPEYQVGHLMERVLTQWPIMFAYVISFVYVGAIWLFHHDFFQTLKYTSMELNVINLVVLFSVTLIDYPTALVAQALMERNVKDMRFSFIYYELIAMFISVTFAVLYSYVRKHPELTHRNDHQQKIYADIKMDPLISVSIYGVAVIITIFSPWWGLLVLVLGIIYHFIAYIRLGSRMQKTIRLE</sequence>
<dbReference type="Proteomes" id="UP000051249">
    <property type="component" value="Unassembled WGS sequence"/>
</dbReference>
<evidence type="ECO:0000313" key="15">
    <source>
        <dbReference type="Proteomes" id="UP000051249"/>
    </source>
</evidence>
<name>A0A0R2NFR9_9LACO</name>
<evidence type="ECO:0000256" key="13">
    <source>
        <dbReference type="SAM" id="Phobius"/>
    </source>
</evidence>
<evidence type="ECO:0000256" key="5">
    <source>
        <dbReference type="ARBA" id="ARBA00022692"/>
    </source>
</evidence>
<evidence type="ECO:0000256" key="7">
    <source>
        <dbReference type="ARBA" id="ARBA00022958"/>
    </source>
</evidence>
<keyword evidence="6" id="KW-0631">Potassium channel</keyword>
<dbReference type="PANTHER" id="PTHR31462">
    <property type="entry name" value="ENDOSOMAL/LYSOSOMAL POTASSIUM CHANNEL TMEM175"/>
    <property type="match status" value="1"/>
</dbReference>
<dbReference type="OrthoDB" id="7626281at2"/>
<feature type="transmembrane region" description="Helical" evidence="13">
    <location>
        <begin position="181"/>
        <end position="198"/>
    </location>
</feature>
<keyword evidence="11" id="KW-0407">Ion channel</keyword>
<dbReference type="Pfam" id="PF06736">
    <property type="entry name" value="TMEM175"/>
    <property type="match status" value="1"/>
</dbReference>
<evidence type="ECO:0008006" key="16">
    <source>
        <dbReference type="Google" id="ProtNLM"/>
    </source>
</evidence>
<evidence type="ECO:0000256" key="12">
    <source>
        <dbReference type="ARBA" id="ARBA00034430"/>
    </source>
</evidence>
<evidence type="ECO:0000256" key="2">
    <source>
        <dbReference type="ARBA" id="ARBA00006920"/>
    </source>
</evidence>
<comment type="catalytic activity">
    <reaction evidence="12">
        <text>K(+)(in) = K(+)(out)</text>
        <dbReference type="Rhea" id="RHEA:29463"/>
        <dbReference type="ChEBI" id="CHEBI:29103"/>
    </reaction>
</comment>
<evidence type="ECO:0000256" key="9">
    <source>
        <dbReference type="ARBA" id="ARBA00023065"/>
    </source>
</evidence>
<dbReference type="RefSeq" id="WP_057799899.1">
    <property type="nucleotide sequence ID" value="NZ_BJZZ01000023.1"/>
</dbReference>
<feature type="transmembrane region" description="Helical" evidence="13">
    <location>
        <begin position="43"/>
        <end position="62"/>
    </location>
</feature>
<evidence type="ECO:0000313" key="14">
    <source>
        <dbReference type="EMBL" id="KRO24662.1"/>
    </source>
</evidence>
<comment type="subcellular location">
    <subcellularLocation>
        <location evidence="1">Membrane</location>
        <topology evidence="1">Multi-pass membrane protein</topology>
    </subcellularLocation>
</comment>
<keyword evidence="9" id="KW-0406">Ion transport</keyword>
<keyword evidence="4" id="KW-0633">Potassium transport</keyword>
<dbReference type="GO" id="GO:0016020">
    <property type="term" value="C:membrane"/>
    <property type="evidence" value="ECO:0007669"/>
    <property type="project" value="UniProtKB-SubCell"/>
</dbReference>
<dbReference type="InterPro" id="IPR010617">
    <property type="entry name" value="TMEM175-like"/>
</dbReference>
<evidence type="ECO:0000256" key="11">
    <source>
        <dbReference type="ARBA" id="ARBA00023303"/>
    </source>
</evidence>
<reference evidence="14 15" key="1">
    <citation type="journal article" date="2015" name="Genome Announc.">
        <title>Expanding the biotechnology potential of lactobacilli through comparative genomics of 213 strains and associated genera.</title>
        <authorList>
            <person name="Sun Z."/>
            <person name="Harris H.M."/>
            <person name="McCann A."/>
            <person name="Guo C."/>
            <person name="Argimon S."/>
            <person name="Zhang W."/>
            <person name="Yang X."/>
            <person name="Jeffery I.B."/>
            <person name="Cooney J.C."/>
            <person name="Kagawa T.F."/>
            <person name="Liu W."/>
            <person name="Song Y."/>
            <person name="Salvetti E."/>
            <person name="Wrobel A."/>
            <person name="Rasinkangas P."/>
            <person name="Parkhill J."/>
            <person name="Rea M.C."/>
            <person name="O'Sullivan O."/>
            <person name="Ritari J."/>
            <person name="Douillard F.P."/>
            <person name="Paul Ross R."/>
            <person name="Yang R."/>
            <person name="Briner A.E."/>
            <person name="Felis G.E."/>
            <person name="de Vos W.M."/>
            <person name="Barrangou R."/>
            <person name="Klaenhammer T.R."/>
            <person name="Caufield P.W."/>
            <person name="Cui Y."/>
            <person name="Zhang H."/>
            <person name="O'Toole P.W."/>
        </authorList>
    </citation>
    <scope>NUCLEOTIDE SEQUENCE [LARGE SCALE GENOMIC DNA]</scope>
    <source>
        <strain evidence="14 15">DSM 23026</strain>
    </source>
</reference>
<evidence type="ECO:0000256" key="10">
    <source>
        <dbReference type="ARBA" id="ARBA00023136"/>
    </source>
</evidence>
<evidence type="ECO:0000256" key="8">
    <source>
        <dbReference type="ARBA" id="ARBA00022989"/>
    </source>
</evidence>
<dbReference type="PANTHER" id="PTHR31462:SF5">
    <property type="entry name" value="ENDOSOMAL_LYSOSOMAL PROTON CHANNEL TMEM175"/>
    <property type="match status" value="1"/>
</dbReference>
<keyword evidence="10 13" id="KW-0472">Membrane</keyword>
<accession>A0A0R2NFR9</accession>
<evidence type="ECO:0000256" key="3">
    <source>
        <dbReference type="ARBA" id="ARBA00022448"/>
    </source>
</evidence>
<dbReference type="GO" id="GO:0015252">
    <property type="term" value="F:proton channel activity"/>
    <property type="evidence" value="ECO:0007669"/>
    <property type="project" value="InterPro"/>
</dbReference>
<proteinExistence type="inferred from homology"/>
<evidence type="ECO:0000256" key="4">
    <source>
        <dbReference type="ARBA" id="ARBA00022538"/>
    </source>
</evidence>
<feature type="transmembrane region" description="Helical" evidence="13">
    <location>
        <begin position="82"/>
        <end position="102"/>
    </location>
</feature>